<evidence type="ECO:0000256" key="1">
    <source>
        <dbReference type="ARBA" id="ARBA00001966"/>
    </source>
</evidence>
<dbReference type="InterPro" id="IPR001030">
    <property type="entry name" value="Acoase/IPM_deHydtase_lsu_aba"/>
</dbReference>
<evidence type="ECO:0000259" key="12">
    <source>
        <dbReference type="Pfam" id="PF00694"/>
    </source>
</evidence>
<dbReference type="InterPro" id="IPR036008">
    <property type="entry name" value="Aconitase_4Fe-4S_dom"/>
</dbReference>
<dbReference type="EMBL" id="CP021425">
    <property type="protein sequence ID" value="ARU59270.1"/>
    <property type="molecule type" value="Genomic_DNA"/>
</dbReference>
<dbReference type="Pfam" id="PF00330">
    <property type="entry name" value="Aconitase"/>
    <property type="match status" value="1"/>
</dbReference>
<dbReference type="GO" id="GO:0003994">
    <property type="term" value="F:aconitate hydratase activity"/>
    <property type="evidence" value="ECO:0007669"/>
    <property type="project" value="UniProtKB-EC"/>
</dbReference>
<dbReference type="NCBIfam" id="NF009520">
    <property type="entry name" value="PRK12881.1"/>
    <property type="match status" value="1"/>
</dbReference>
<comment type="pathway">
    <text evidence="2">Organic acid metabolism; propanoate degradation.</text>
</comment>
<dbReference type="InterPro" id="IPR015931">
    <property type="entry name" value="Acnase/IPM_dHydase_lsu_aba_1/3"/>
</dbReference>
<evidence type="ECO:0000256" key="10">
    <source>
        <dbReference type="ARBA" id="ARBA00023501"/>
    </source>
</evidence>
<evidence type="ECO:0000256" key="9">
    <source>
        <dbReference type="ARBA" id="ARBA00023239"/>
    </source>
</evidence>
<comment type="catalytic activity">
    <reaction evidence="10">
        <text>citrate = D-threo-isocitrate</text>
        <dbReference type="Rhea" id="RHEA:10336"/>
        <dbReference type="ChEBI" id="CHEBI:15562"/>
        <dbReference type="ChEBI" id="CHEBI:16947"/>
        <dbReference type="EC" id="4.2.1.3"/>
    </reaction>
</comment>
<dbReference type="FunFam" id="3.20.19.10:FF:000006">
    <property type="entry name" value="Aconitate hydratase 1"/>
    <property type="match status" value="1"/>
</dbReference>
<name>A0A1Y0IG87_9GAMM</name>
<evidence type="ECO:0000256" key="2">
    <source>
        <dbReference type="ARBA" id="ARBA00005026"/>
    </source>
</evidence>
<dbReference type="GO" id="GO:0046872">
    <property type="term" value="F:metal ion binding"/>
    <property type="evidence" value="ECO:0007669"/>
    <property type="project" value="UniProtKB-KW"/>
</dbReference>
<dbReference type="AlphaFoldDB" id="A0A1Y0IG87"/>
<evidence type="ECO:0000313" key="14">
    <source>
        <dbReference type="Proteomes" id="UP000196027"/>
    </source>
</evidence>
<gene>
    <name evidence="13" type="ORF">OLMES_5290</name>
</gene>
<dbReference type="KEGG" id="ome:OLMES_5290"/>
<reference evidence="13 14" key="1">
    <citation type="submission" date="2017-05" db="EMBL/GenBank/DDBJ databases">
        <title>Genomic insights into alkan degradation activity of Oleiphilus messinensis.</title>
        <authorList>
            <person name="Kozyavkin S.A."/>
            <person name="Slesarev A.I."/>
            <person name="Golyshin P.N."/>
            <person name="Korzhenkov A."/>
            <person name="Golyshina O.N."/>
            <person name="Toshchakov S.V."/>
        </authorList>
    </citation>
    <scope>NUCLEOTIDE SEQUENCE [LARGE SCALE GENOMIC DNA]</scope>
    <source>
        <strain evidence="13 14">ME102</strain>
    </source>
</reference>
<dbReference type="EC" id="4.2.1.3" evidence="4"/>
<evidence type="ECO:0000256" key="6">
    <source>
        <dbReference type="ARBA" id="ARBA00022723"/>
    </source>
</evidence>
<feature type="domain" description="Aconitase A/isopropylmalate dehydratase small subunit swivel" evidence="12">
    <location>
        <begin position="656"/>
        <end position="788"/>
    </location>
</feature>
<evidence type="ECO:0000313" key="13">
    <source>
        <dbReference type="EMBL" id="ARU59270.1"/>
    </source>
</evidence>
<dbReference type="SUPFAM" id="SSF53732">
    <property type="entry name" value="Aconitase iron-sulfur domain"/>
    <property type="match status" value="1"/>
</dbReference>
<dbReference type="NCBIfam" id="TIGR02333">
    <property type="entry name" value="2met_isocit_dHY"/>
    <property type="match status" value="1"/>
</dbReference>
<evidence type="ECO:0000256" key="4">
    <source>
        <dbReference type="ARBA" id="ARBA00012926"/>
    </source>
</evidence>
<evidence type="ECO:0000256" key="8">
    <source>
        <dbReference type="ARBA" id="ARBA00023014"/>
    </source>
</evidence>
<comment type="cofactor">
    <cofactor evidence="1">
        <name>[4Fe-4S] cluster</name>
        <dbReference type="ChEBI" id="CHEBI:49883"/>
    </cofactor>
</comment>
<dbReference type="InterPro" id="IPR000573">
    <property type="entry name" value="AconitaseA/IPMdHydase_ssu_swvl"/>
</dbReference>
<dbReference type="NCBIfam" id="NF006757">
    <property type="entry name" value="PRK09277.1"/>
    <property type="match status" value="1"/>
</dbReference>
<comment type="similarity">
    <text evidence="3">Belongs to the aconitase/IPM isomerase family.</text>
</comment>
<dbReference type="SUPFAM" id="SSF52016">
    <property type="entry name" value="LeuD/IlvD-like"/>
    <property type="match status" value="1"/>
</dbReference>
<feature type="domain" description="Aconitase/3-isopropylmalate dehydratase large subunit alpha/beta/alpha" evidence="11">
    <location>
        <begin position="64"/>
        <end position="533"/>
    </location>
</feature>
<dbReference type="InterPro" id="IPR015928">
    <property type="entry name" value="Aconitase/3IPM_dehydase_swvl"/>
</dbReference>
<dbReference type="Pfam" id="PF00694">
    <property type="entry name" value="Aconitase_C"/>
    <property type="match status" value="1"/>
</dbReference>
<dbReference type="Gene3D" id="3.30.499.10">
    <property type="entry name" value="Aconitase, domain 3"/>
    <property type="match status" value="2"/>
</dbReference>
<dbReference type="GO" id="GO:0051539">
    <property type="term" value="F:4 iron, 4 sulfur cluster binding"/>
    <property type="evidence" value="ECO:0007669"/>
    <property type="project" value="UniProtKB-KW"/>
</dbReference>
<dbReference type="GO" id="GO:0019679">
    <property type="term" value="P:propionate metabolic process, methylcitrate cycle"/>
    <property type="evidence" value="ECO:0007669"/>
    <property type="project" value="InterPro"/>
</dbReference>
<organism evidence="13 14">
    <name type="scientific">Oleiphilus messinensis</name>
    <dbReference type="NCBI Taxonomy" id="141451"/>
    <lineage>
        <taxon>Bacteria</taxon>
        <taxon>Pseudomonadati</taxon>
        <taxon>Pseudomonadota</taxon>
        <taxon>Gammaproteobacteria</taxon>
        <taxon>Oceanospirillales</taxon>
        <taxon>Oleiphilaceae</taxon>
        <taxon>Oleiphilus</taxon>
    </lineage>
</organism>
<dbReference type="InterPro" id="IPR006249">
    <property type="entry name" value="Aconitase/IRP2"/>
</dbReference>
<keyword evidence="7" id="KW-0408">Iron</keyword>
<dbReference type="Proteomes" id="UP000196027">
    <property type="component" value="Chromosome"/>
</dbReference>
<dbReference type="PANTHER" id="PTHR11670">
    <property type="entry name" value="ACONITASE/IRON-RESPONSIVE ELEMENT FAMILY MEMBER"/>
    <property type="match status" value="1"/>
</dbReference>
<dbReference type="Gene3D" id="3.20.19.10">
    <property type="entry name" value="Aconitase, domain 4"/>
    <property type="match status" value="1"/>
</dbReference>
<accession>A0A1Y0IG87</accession>
<keyword evidence="9" id="KW-0456">Lyase</keyword>
<dbReference type="RefSeq" id="WP_087463961.1">
    <property type="nucleotide sequence ID" value="NZ_CP021425.1"/>
</dbReference>
<keyword evidence="6" id="KW-0479">Metal-binding</keyword>
<keyword evidence="8" id="KW-0411">Iron-sulfur</keyword>
<dbReference type="OrthoDB" id="9764318at2"/>
<keyword evidence="5" id="KW-0004">4Fe-4S</keyword>
<evidence type="ECO:0000256" key="5">
    <source>
        <dbReference type="ARBA" id="ARBA00022485"/>
    </source>
</evidence>
<sequence length="863" mass="94457">MNTEYRKSLPGSNLDYFDTRAAVDAIKPGAYDGLPYTSRILAEQLVRRCEPEKLTDSLTQLIERKRDLDFPWYPARVVCHDILGQTALVDLAGLRDAIAEKGGDPSKVNPVVPTQLIVDHSLAVECGGFDPDAFAKNREIEERRNEDRFHFIEWTKTAFENVDVIPAGNGIMHQINLEKMSPVVQSRDGIAFPDTCVGTDSHTPHVDALGVISVGVGGLEAETVMLGRASMMRLPDIVGVELKGKRQPGITATDIVLALTEYLRKERVVGAYLEFFGEGASSLTIGDRATISNMTPEYGATAAMFYIDEQTIDYLKLTGREPAQVELVENYAKETGLWADSLQGAEYERVLSFDLSAVVRNIAGPSNPHARVATSDLASKGIAGSWEEKEGEMPDGAVIIAAITSCTNTSNPRNVVAAGLLARKANELGLIRKPWVKSSFAPGSKVAELYLKESNLLADLEKLGFGIVAFACTTCNGMSGALDPKIQQEIIDRDLYSTAVLSGNRNFDGRIHPYAKQAFLASPPLVVAYAIAGTVRFDIEKDVLGTDSEGNPITLKDIWPSDEEIDAIVGEYVKPQQFRDVYIPMFDLGAIERAESPLYDWRPQSTYIRRPPYWEGALAAERTLKGMRPLAVLGDNITTDHLSPSNAILASSAAGEYLAKMGLPEEDFNSYATHRGDHLTAQRATLANPKLLNEMVRDESGAVKQGSLARVEPEGQVSRMWEAIETYMERKQPLIVVAGADYGQGSSRDWAAKGVRLAGVEAIVAEGFERIHRTNLIGMGVLPLQFQDGTNRNTLELDGTETYDVIGERNPRATLTLVIHRQNGEQVEVPVTCRLDTAEEVSIYEAGGVLQRFAQDFLEAESA</sequence>
<dbReference type="PRINTS" id="PR00415">
    <property type="entry name" value="ACONITASE"/>
</dbReference>
<keyword evidence="14" id="KW-1185">Reference proteome</keyword>
<protein>
    <recommendedName>
        <fullName evidence="4">aconitate hydratase</fullName>
        <ecNumber evidence="4">4.2.1.3</ecNumber>
    </recommendedName>
</protein>
<dbReference type="FunFam" id="3.30.499.10:FF:000014">
    <property type="entry name" value="Aconitate hydratase 1"/>
    <property type="match status" value="1"/>
</dbReference>
<proteinExistence type="inferred from homology"/>
<evidence type="ECO:0000259" key="11">
    <source>
        <dbReference type="Pfam" id="PF00330"/>
    </source>
</evidence>
<evidence type="ECO:0000256" key="3">
    <source>
        <dbReference type="ARBA" id="ARBA00007185"/>
    </source>
</evidence>
<dbReference type="InterPro" id="IPR012708">
    <property type="entry name" value="2Me_IsoCit_deHydtase_FeS-dep"/>
</dbReference>
<evidence type="ECO:0000256" key="7">
    <source>
        <dbReference type="ARBA" id="ARBA00023004"/>
    </source>
</evidence>
<dbReference type="Gene3D" id="6.10.190.10">
    <property type="match status" value="1"/>
</dbReference>